<evidence type="ECO:0000313" key="3">
    <source>
        <dbReference type="Proteomes" id="UP000321514"/>
    </source>
</evidence>
<gene>
    <name evidence="2" type="ORF">MFU01_73250</name>
</gene>
<dbReference type="GO" id="GO:0008419">
    <property type="term" value="F:RNA lariat debranching enzyme activity"/>
    <property type="evidence" value="ECO:0007669"/>
    <property type="project" value="TreeGrafter"/>
</dbReference>
<comment type="caution">
    <text evidence="2">The sequence shown here is derived from an EMBL/GenBank/DDBJ whole genome shotgun (WGS) entry which is preliminary data.</text>
</comment>
<dbReference type="PANTHER" id="PTHR12849">
    <property type="entry name" value="RNA LARIAT DEBRANCHING ENZYME"/>
    <property type="match status" value="1"/>
</dbReference>
<dbReference type="STRING" id="1334629.MFUL124B02_21610"/>
<protein>
    <recommendedName>
        <fullName evidence="1">Calcineurin-like phosphoesterase domain-containing protein</fullName>
    </recommendedName>
</protein>
<dbReference type="AlphaFoldDB" id="A0A511TGH0"/>
<dbReference type="InterPro" id="IPR004843">
    <property type="entry name" value="Calcineurin-like_PHP"/>
</dbReference>
<dbReference type="Gene3D" id="3.60.21.10">
    <property type="match status" value="1"/>
</dbReference>
<name>A0A511TGH0_MYXFU</name>
<organism evidence="2 3">
    <name type="scientific">Myxococcus fulvus</name>
    <dbReference type="NCBI Taxonomy" id="33"/>
    <lineage>
        <taxon>Bacteria</taxon>
        <taxon>Pseudomonadati</taxon>
        <taxon>Myxococcota</taxon>
        <taxon>Myxococcia</taxon>
        <taxon>Myxococcales</taxon>
        <taxon>Cystobacterineae</taxon>
        <taxon>Myxococcaceae</taxon>
        <taxon>Myxococcus</taxon>
    </lineage>
</organism>
<evidence type="ECO:0000259" key="1">
    <source>
        <dbReference type="Pfam" id="PF00149"/>
    </source>
</evidence>
<dbReference type="GO" id="GO:0000398">
    <property type="term" value="P:mRNA splicing, via spliceosome"/>
    <property type="evidence" value="ECO:0007669"/>
    <property type="project" value="TreeGrafter"/>
</dbReference>
<dbReference type="Pfam" id="PF00149">
    <property type="entry name" value="Metallophos"/>
    <property type="match status" value="1"/>
</dbReference>
<dbReference type="Proteomes" id="UP000321514">
    <property type="component" value="Unassembled WGS sequence"/>
</dbReference>
<dbReference type="EMBL" id="BJXR01000059">
    <property type="protein sequence ID" value="GEN12288.1"/>
    <property type="molecule type" value="Genomic_DNA"/>
</dbReference>
<proteinExistence type="predicted"/>
<dbReference type="InterPro" id="IPR029052">
    <property type="entry name" value="Metallo-depent_PP-like"/>
</dbReference>
<dbReference type="PANTHER" id="PTHR12849:SF0">
    <property type="entry name" value="LARIAT DEBRANCHING ENZYME"/>
    <property type="match status" value="1"/>
</dbReference>
<accession>A0A511TGH0</accession>
<feature type="domain" description="Calcineurin-like phosphoesterase" evidence="1">
    <location>
        <begin position="15"/>
        <end position="236"/>
    </location>
</feature>
<reference evidence="2 3" key="1">
    <citation type="submission" date="2019-07" db="EMBL/GenBank/DDBJ databases">
        <title>Whole genome shotgun sequence of Myxococcus fulvus NBRC 100333.</title>
        <authorList>
            <person name="Hosoyama A."/>
            <person name="Uohara A."/>
            <person name="Ohji S."/>
            <person name="Ichikawa N."/>
        </authorList>
    </citation>
    <scope>NUCLEOTIDE SEQUENCE [LARGE SCALE GENOMIC DNA]</scope>
    <source>
        <strain evidence="2 3">NBRC 100333</strain>
    </source>
</reference>
<evidence type="ECO:0000313" key="2">
    <source>
        <dbReference type="EMBL" id="GEN12288.1"/>
    </source>
</evidence>
<dbReference type="SUPFAM" id="SSF56300">
    <property type="entry name" value="Metallo-dependent phosphatases"/>
    <property type="match status" value="1"/>
</dbReference>
<sequence length="287" mass="31810">MLESPMAPPPDTFCFAAVGDVHGRMDRMVSSLQTWAKSAHRELAFVLQVGDFEPHRDDADLATMAAPARYKHLGDFADYHQKRRRFPWPVYFIGGNHEPHGYLDTAPEGFLLTSNCRYLGRVGVVETRGLRIAGLSGIHDAPGFQKPHPALSLLGTVSNKDYACFNEQDIEQALGLERADILLVHDWPSGLVAAEDRQDFEHQRRSPHADAVGNEYARLVAEALQPRLVLCGHLHKRYRGTLKWPSGAQTPVCCLASVEQGAEAFAIFQVSRGALQEVTHLGTLPVR</sequence>